<evidence type="ECO:0000256" key="4">
    <source>
        <dbReference type="ARBA" id="ARBA00022989"/>
    </source>
</evidence>
<dbReference type="Proteomes" id="UP000287563">
    <property type="component" value="Unassembled WGS sequence"/>
</dbReference>
<dbReference type="SUPFAM" id="SSF82866">
    <property type="entry name" value="Multidrug efflux transporter AcrB transmembrane domain"/>
    <property type="match status" value="2"/>
</dbReference>
<evidence type="ECO:0000256" key="2">
    <source>
        <dbReference type="ARBA" id="ARBA00022475"/>
    </source>
</evidence>
<keyword evidence="4 7" id="KW-1133">Transmembrane helix</keyword>
<dbReference type="InterPro" id="IPR004869">
    <property type="entry name" value="MMPL_dom"/>
</dbReference>
<feature type="transmembrane region" description="Helical" evidence="7">
    <location>
        <begin position="740"/>
        <end position="760"/>
    </location>
</feature>
<dbReference type="OrthoDB" id="9780358at2"/>
<dbReference type="PANTHER" id="PTHR33406">
    <property type="entry name" value="MEMBRANE PROTEIN MJ1562-RELATED"/>
    <property type="match status" value="1"/>
</dbReference>
<feature type="transmembrane region" description="Helical" evidence="7">
    <location>
        <begin position="671"/>
        <end position="692"/>
    </location>
</feature>
<keyword evidence="5 7" id="KW-0472">Membrane</keyword>
<feature type="compositionally biased region" description="Polar residues" evidence="6">
    <location>
        <begin position="796"/>
        <end position="815"/>
    </location>
</feature>
<feature type="transmembrane region" description="Helical" evidence="7">
    <location>
        <begin position="293"/>
        <end position="313"/>
    </location>
</feature>
<comment type="caution">
    <text evidence="9">The sequence shown here is derived from an EMBL/GenBank/DDBJ whole genome shotgun (WGS) entry which is preliminary data.</text>
</comment>
<evidence type="ECO:0000256" key="1">
    <source>
        <dbReference type="ARBA" id="ARBA00004651"/>
    </source>
</evidence>
<feature type="domain" description="Membrane transport protein MMPL" evidence="8">
    <location>
        <begin position="691"/>
        <end position="784"/>
    </location>
</feature>
<evidence type="ECO:0000313" key="10">
    <source>
        <dbReference type="Proteomes" id="UP000287563"/>
    </source>
</evidence>
<reference evidence="9 10" key="1">
    <citation type="submission" date="2018-11" db="EMBL/GenBank/DDBJ databases">
        <title>Photobacterium sp. BEI247 sp. nov., a marine bacterium isolated from Yongle Blue Hole in the South China Sea.</title>
        <authorList>
            <person name="Wang X."/>
        </authorList>
    </citation>
    <scope>NUCLEOTIDE SEQUENCE [LARGE SCALE GENOMIC DNA]</scope>
    <source>
        <strain evidence="10">BEI247</strain>
    </source>
</reference>
<evidence type="ECO:0000256" key="3">
    <source>
        <dbReference type="ARBA" id="ARBA00022692"/>
    </source>
</evidence>
<feature type="transmembrane region" description="Helical" evidence="7">
    <location>
        <begin position="766"/>
        <end position="786"/>
    </location>
</feature>
<protein>
    <recommendedName>
        <fullName evidence="8">Membrane transport protein MMPL domain-containing protein</fullName>
    </recommendedName>
</protein>
<accession>A0A444JSE4</accession>
<dbReference type="Gene3D" id="1.20.1640.10">
    <property type="entry name" value="Multidrug efflux transporter AcrB transmembrane domain"/>
    <property type="match status" value="2"/>
</dbReference>
<dbReference type="AlphaFoldDB" id="A0A444JSE4"/>
<keyword evidence="10" id="KW-1185">Reference proteome</keyword>
<organism evidence="9 10">
    <name type="scientific">Photobacterium chitinilyticum</name>
    <dbReference type="NCBI Taxonomy" id="2485123"/>
    <lineage>
        <taxon>Bacteria</taxon>
        <taxon>Pseudomonadati</taxon>
        <taxon>Pseudomonadota</taxon>
        <taxon>Gammaproteobacteria</taxon>
        <taxon>Vibrionales</taxon>
        <taxon>Vibrionaceae</taxon>
        <taxon>Photobacterium</taxon>
    </lineage>
</organism>
<feature type="transmembrane region" description="Helical" evidence="7">
    <location>
        <begin position="643"/>
        <end position="664"/>
    </location>
</feature>
<dbReference type="Pfam" id="PF03176">
    <property type="entry name" value="MMPL"/>
    <property type="match status" value="2"/>
</dbReference>
<feature type="region of interest" description="Disordered" evidence="6">
    <location>
        <begin position="793"/>
        <end position="815"/>
    </location>
</feature>
<feature type="domain" description="Membrane transport protein MMPL" evidence="8">
    <location>
        <begin position="226"/>
        <end position="437"/>
    </location>
</feature>
<sequence>MLSNSKLGLMWLCTMLMLAGILGYQLTANEQLPIETNILALLPENRQDPIAQEAFDHVANSMSNKVIFLIGAPASADQNKYDDKEEKGKPALTLAAQQFTQSLNTLGMFSEVTGPISQSAQQAWGELYFPKRHQLLTAEQQIRLRDAPAQQVQQVVQAVYNPFSGVTGTELANDPFLLFRDFLSQLTRQAGNFTLKDGFLTTKYQGKTYALITAELNDSAYSFTLQKQLPALTELEHQLASQYDVEVLHTGVIFYAAYGTDSAKSEISTIGLGSLVGIIVLLLAVYRSPLPLALALLSIGCGLLAAFVFTIALFGKVHLFSLVFGASLIGVSIDYAFHYLTDRLSAGKSWDARAGLKHIFTAITLGLITSLIGYLGMLIAPFPGLQQLSLFSAIGLSAAYGTVVCWYPILAKVPSKPRALPLRQPMTQWLTIWQHRGVRFAFPTVLVLASATGLYHAQYNDDIRQLQALPTQLKQQEDTIKTITGVSSSQQILLVTAGDEQTLLSQLQRVSQQLDIYRKQGVLDGFQSLSQYLLPADVQAANFTVVKGLYQQQGAELSQRLQLSTPVHWEATFSPLTPDVFLASPASRHLRFLWLGQLHGTQAAIVMLNGVSQPGVLKMFATRDANLSYLDKADEVSALFGEYRIRVTELLIAATLAIGALLAWRYGFKKSLLLILPPVIAGCAGIAVTTLTGVPLNLFNLLALVLILGIGIDYTLFFAEQSHSDTSASETINADHAQSTLLAISLSAATTLLSFGLLALSDTQAIHSFGITVLIGILVAWLLAPLSMSISRPRKNTQPQTASHATASIQQEEQA</sequence>
<feature type="transmembrane region" description="Helical" evidence="7">
    <location>
        <begin position="388"/>
        <end position="410"/>
    </location>
</feature>
<gene>
    <name evidence="9" type="ORF">EDI28_06960</name>
</gene>
<feature type="transmembrane region" description="Helical" evidence="7">
    <location>
        <begin position="358"/>
        <end position="382"/>
    </location>
</feature>
<name>A0A444JSE4_9GAMM</name>
<evidence type="ECO:0000256" key="7">
    <source>
        <dbReference type="SAM" id="Phobius"/>
    </source>
</evidence>
<dbReference type="GO" id="GO:0005886">
    <property type="term" value="C:plasma membrane"/>
    <property type="evidence" value="ECO:0007669"/>
    <property type="project" value="UniProtKB-SubCell"/>
</dbReference>
<dbReference type="EMBL" id="RJLM01000002">
    <property type="protein sequence ID" value="RWX56027.1"/>
    <property type="molecule type" value="Genomic_DNA"/>
</dbReference>
<feature type="transmembrane region" description="Helical" evidence="7">
    <location>
        <begin position="319"/>
        <end position="337"/>
    </location>
</feature>
<dbReference type="RefSeq" id="WP_128783117.1">
    <property type="nucleotide sequence ID" value="NZ_RJLM01000002.1"/>
</dbReference>
<comment type="subcellular location">
    <subcellularLocation>
        <location evidence="1">Cell membrane</location>
        <topology evidence="1">Multi-pass membrane protein</topology>
    </subcellularLocation>
</comment>
<feature type="transmembrane region" description="Helical" evidence="7">
    <location>
        <begin position="698"/>
        <end position="719"/>
    </location>
</feature>
<proteinExistence type="predicted"/>
<dbReference type="PANTHER" id="PTHR33406:SF13">
    <property type="entry name" value="MEMBRANE PROTEIN YDFJ"/>
    <property type="match status" value="1"/>
</dbReference>
<evidence type="ECO:0000313" key="9">
    <source>
        <dbReference type="EMBL" id="RWX56027.1"/>
    </source>
</evidence>
<feature type="transmembrane region" description="Helical" evidence="7">
    <location>
        <begin position="267"/>
        <end position="286"/>
    </location>
</feature>
<evidence type="ECO:0000259" key="8">
    <source>
        <dbReference type="Pfam" id="PF03176"/>
    </source>
</evidence>
<keyword evidence="3 7" id="KW-0812">Transmembrane</keyword>
<evidence type="ECO:0000256" key="6">
    <source>
        <dbReference type="SAM" id="MobiDB-lite"/>
    </source>
</evidence>
<dbReference type="InterPro" id="IPR050545">
    <property type="entry name" value="Mycobact_MmpL"/>
</dbReference>
<keyword evidence="2" id="KW-1003">Cell membrane</keyword>
<evidence type="ECO:0000256" key="5">
    <source>
        <dbReference type="ARBA" id="ARBA00023136"/>
    </source>
</evidence>